<evidence type="ECO:0000256" key="5">
    <source>
        <dbReference type="ARBA" id="ARBA00023136"/>
    </source>
</evidence>
<dbReference type="GO" id="GO:0003056">
    <property type="term" value="P:regulation of vascular associated smooth muscle contraction"/>
    <property type="evidence" value="ECO:0007669"/>
    <property type="project" value="Ensembl"/>
</dbReference>
<name>A0A8C2T6T8_COTJA</name>
<keyword evidence="10" id="KW-1185">Reference proteome</keyword>
<feature type="transmembrane region" description="Helical" evidence="7">
    <location>
        <begin position="141"/>
        <end position="164"/>
    </location>
</feature>
<proteinExistence type="inferred from homology"/>
<keyword evidence="3 7" id="KW-0812">Transmembrane</keyword>
<dbReference type="GO" id="GO:1903140">
    <property type="term" value="P:regulation of establishment of endothelial barrier"/>
    <property type="evidence" value="ECO:0007669"/>
    <property type="project" value="Ensembl"/>
</dbReference>
<gene>
    <name evidence="9" type="primary">ZDHHC21</name>
</gene>
<comment type="domain">
    <text evidence="7">The DHHC domain is required for palmitoyltransferase activity.</text>
</comment>
<dbReference type="CTD" id="340481"/>
<evidence type="ECO:0000256" key="7">
    <source>
        <dbReference type="RuleBase" id="RU079119"/>
    </source>
</evidence>
<dbReference type="GeneID" id="107306144"/>
<dbReference type="KEGG" id="cjo:107306144"/>
<evidence type="ECO:0000313" key="9">
    <source>
        <dbReference type="Ensembl" id="ENSCJPP00005008497.1"/>
    </source>
</evidence>
<dbReference type="GO" id="GO:0005783">
    <property type="term" value="C:endoplasmic reticulum"/>
    <property type="evidence" value="ECO:0007669"/>
    <property type="project" value="TreeGrafter"/>
</dbReference>
<organism evidence="9 10">
    <name type="scientific">Coturnix japonica</name>
    <name type="common">Japanese quail</name>
    <name type="synonym">Coturnix coturnix japonica</name>
    <dbReference type="NCBI Taxonomy" id="93934"/>
    <lineage>
        <taxon>Eukaryota</taxon>
        <taxon>Metazoa</taxon>
        <taxon>Chordata</taxon>
        <taxon>Craniata</taxon>
        <taxon>Vertebrata</taxon>
        <taxon>Euteleostomi</taxon>
        <taxon>Archelosauria</taxon>
        <taxon>Archosauria</taxon>
        <taxon>Dinosauria</taxon>
        <taxon>Saurischia</taxon>
        <taxon>Theropoda</taxon>
        <taxon>Coelurosauria</taxon>
        <taxon>Aves</taxon>
        <taxon>Neognathae</taxon>
        <taxon>Galloanserae</taxon>
        <taxon>Galliformes</taxon>
        <taxon>Phasianidae</taxon>
        <taxon>Perdicinae</taxon>
        <taxon>Coturnix</taxon>
    </lineage>
</organism>
<feature type="transmembrane region" description="Helical" evidence="7">
    <location>
        <begin position="265"/>
        <end position="286"/>
    </location>
</feature>
<keyword evidence="6 7" id="KW-0012">Acyltransferase</keyword>
<dbReference type="GO" id="GO:0006612">
    <property type="term" value="P:protein targeting to membrane"/>
    <property type="evidence" value="ECO:0007669"/>
    <property type="project" value="TreeGrafter"/>
</dbReference>
<evidence type="ECO:0000256" key="3">
    <source>
        <dbReference type="ARBA" id="ARBA00022692"/>
    </source>
</evidence>
<feature type="domain" description="Palmitoyltransferase DHHC" evidence="8">
    <location>
        <begin position="216"/>
        <end position="343"/>
    </location>
</feature>
<dbReference type="EC" id="2.3.1.225" evidence="7"/>
<comment type="catalytic activity">
    <reaction evidence="7">
        <text>L-cysteinyl-[protein] + hexadecanoyl-CoA = S-hexadecanoyl-L-cysteinyl-[protein] + CoA</text>
        <dbReference type="Rhea" id="RHEA:36683"/>
        <dbReference type="Rhea" id="RHEA-COMP:10131"/>
        <dbReference type="Rhea" id="RHEA-COMP:11032"/>
        <dbReference type="ChEBI" id="CHEBI:29950"/>
        <dbReference type="ChEBI" id="CHEBI:57287"/>
        <dbReference type="ChEBI" id="CHEBI:57379"/>
        <dbReference type="ChEBI" id="CHEBI:74151"/>
        <dbReference type="EC" id="2.3.1.225"/>
    </reaction>
</comment>
<reference evidence="9" key="3">
    <citation type="submission" date="2025-09" db="UniProtKB">
        <authorList>
            <consortium name="Ensembl"/>
        </authorList>
    </citation>
    <scope>IDENTIFICATION</scope>
</reference>
<keyword evidence="2 7" id="KW-0808">Transferase</keyword>
<dbReference type="GO" id="GO:0019706">
    <property type="term" value="F:protein-cysteine S-palmitoyltransferase activity"/>
    <property type="evidence" value="ECO:0007669"/>
    <property type="project" value="UniProtKB-EC"/>
</dbReference>
<evidence type="ECO:0000259" key="8">
    <source>
        <dbReference type="Pfam" id="PF01529"/>
    </source>
</evidence>
<keyword evidence="5 7" id="KW-0472">Membrane</keyword>
<feature type="transmembrane region" description="Helical" evidence="7">
    <location>
        <begin position="114"/>
        <end position="134"/>
    </location>
</feature>
<dbReference type="AlphaFoldDB" id="A0A8C2T6T8"/>
<dbReference type="InterPro" id="IPR039859">
    <property type="entry name" value="PFA4/ZDH16/20/ERF2-like"/>
</dbReference>
<dbReference type="PANTHER" id="PTHR22883">
    <property type="entry name" value="ZINC FINGER DHHC DOMAIN CONTAINING PROTEIN"/>
    <property type="match status" value="1"/>
</dbReference>
<dbReference type="PANTHER" id="PTHR22883:SF11">
    <property type="entry name" value="PALMITOYLTRANSFERASE ZDHHC21"/>
    <property type="match status" value="1"/>
</dbReference>
<dbReference type="Ensembl" id="ENSCJPT00005012860.1">
    <property type="protein sequence ID" value="ENSCJPP00005008497.1"/>
    <property type="gene ID" value="ENSCJPG00005007576.1"/>
</dbReference>
<feature type="transmembrane region" description="Helical" evidence="7">
    <location>
        <begin position="306"/>
        <end position="333"/>
    </location>
</feature>
<keyword evidence="4 7" id="KW-1133">Transmembrane helix</keyword>
<dbReference type="Pfam" id="PF01529">
    <property type="entry name" value="DHHC"/>
    <property type="match status" value="1"/>
</dbReference>
<dbReference type="GO" id="GO:0071875">
    <property type="term" value="P:adrenergic receptor signaling pathway"/>
    <property type="evidence" value="ECO:0007669"/>
    <property type="project" value="Ensembl"/>
</dbReference>
<dbReference type="GO" id="GO:0005794">
    <property type="term" value="C:Golgi apparatus"/>
    <property type="evidence" value="ECO:0007669"/>
    <property type="project" value="Ensembl"/>
</dbReference>
<reference evidence="9" key="1">
    <citation type="submission" date="2015-11" db="EMBL/GenBank/DDBJ databases">
        <authorList>
            <consortium name="International Coturnix japonica Genome Analysis Consortium"/>
            <person name="Warren W."/>
            <person name="Burt D.W."/>
            <person name="Antin P.B."/>
            <person name="Lanford R."/>
            <person name="Gros J."/>
            <person name="Wilson R.K."/>
        </authorList>
    </citation>
    <scope>NUCLEOTIDE SEQUENCE [LARGE SCALE GENOMIC DNA]</scope>
</reference>
<protein>
    <recommendedName>
        <fullName evidence="7">Palmitoyltransferase</fullName>
        <ecNumber evidence="7">2.3.1.225</ecNumber>
    </recommendedName>
</protein>
<evidence type="ECO:0000313" key="10">
    <source>
        <dbReference type="Proteomes" id="UP000694412"/>
    </source>
</evidence>
<accession>A0A8C2T6T8</accession>
<comment type="subcellular location">
    <subcellularLocation>
        <location evidence="1">Membrane</location>
        <topology evidence="1">Multi-pass membrane protein</topology>
    </subcellularLocation>
</comment>
<reference evidence="9" key="2">
    <citation type="submission" date="2025-08" db="UniProtKB">
        <authorList>
            <consortium name="Ensembl"/>
        </authorList>
    </citation>
    <scope>IDENTIFICATION</scope>
</reference>
<dbReference type="Proteomes" id="UP000694412">
    <property type="component" value="Chromosome Z"/>
</dbReference>
<dbReference type="RefSeq" id="XP_015704497.2">
    <property type="nucleotide sequence ID" value="XM_015849011.2"/>
</dbReference>
<evidence type="ECO:0000256" key="4">
    <source>
        <dbReference type="ARBA" id="ARBA00022989"/>
    </source>
</evidence>
<dbReference type="OrthoDB" id="331948at2759"/>
<comment type="similarity">
    <text evidence="7">Belongs to the DHHC palmitoyltransferase family.</text>
</comment>
<feature type="transmembrane region" description="Helical" evidence="7">
    <location>
        <begin position="170"/>
        <end position="192"/>
    </location>
</feature>
<dbReference type="InterPro" id="IPR001594">
    <property type="entry name" value="Palmitoyltrfase_DHHC"/>
</dbReference>
<dbReference type="PROSITE" id="PS50216">
    <property type="entry name" value="DHHC"/>
    <property type="match status" value="1"/>
</dbReference>
<dbReference type="GO" id="GO:1904997">
    <property type="term" value="P:regulation of leukocyte adhesion to arterial endothelial cell"/>
    <property type="evidence" value="ECO:0007669"/>
    <property type="project" value="Ensembl"/>
</dbReference>
<evidence type="ECO:0000256" key="1">
    <source>
        <dbReference type="ARBA" id="ARBA00004141"/>
    </source>
</evidence>
<sequence>MPWAYPYRSARMRGRERGSGRWRSRLAAVAAAVREGGSSRAGPRRLLWRAGERGERDRGPSLLPPGLALRNNRKDEVPALDDDKSPAFFAGLEHGSFFCVVPNLWNCSSSKDHLFSLDGLIITCLCSMGLRIHFVVDPQGWCCMGLIVFVWLYNTIFIPKVILFPHYEEGHISAVAILCYYLCSLFCIASLVRASIADPGRLPENPKIPITEREFWELCNKCNMMRPKRSHHCSRCGHCVRRMDHHCPWINNCVGEDNHWLFLQLCFYTQILSSYTLLLDFCHYYYFLPLKKDNWDVFVFRHELALLRISAFMGIIILGGISGLFYTQLIGIFTDTTSIEKMSNCCEDISRPRKPWQQTFSEVFGTRWKILWFIPFRQRQPLRVPYHFANHV</sequence>
<evidence type="ECO:0000256" key="2">
    <source>
        <dbReference type="ARBA" id="ARBA00022679"/>
    </source>
</evidence>
<dbReference type="GO" id="GO:0005886">
    <property type="term" value="C:plasma membrane"/>
    <property type="evidence" value="ECO:0007669"/>
    <property type="project" value="Ensembl"/>
</dbReference>
<dbReference type="GeneTree" id="ENSGT00940000158006"/>
<evidence type="ECO:0000256" key="6">
    <source>
        <dbReference type="ARBA" id="ARBA00023315"/>
    </source>
</evidence>